<dbReference type="EMBL" id="JAGGLR010000003">
    <property type="protein sequence ID" value="MBP2060233.1"/>
    <property type="molecule type" value="Genomic_DNA"/>
</dbReference>
<dbReference type="GO" id="GO:0016787">
    <property type="term" value="F:hydrolase activity"/>
    <property type="evidence" value="ECO:0007669"/>
    <property type="project" value="UniProtKB-KW"/>
</dbReference>
<evidence type="ECO:0000256" key="1">
    <source>
        <dbReference type="ARBA" id="ARBA00022801"/>
    </source>
</evidence>
<evidence type="ECO:0000313" key="4">
    <source>
        <dbReference type="EMBL" id="MBP2060233.1"/>
    </source>
</evidence>
<keyword evidence="1 3" id="KW-0378">Hydrolase</keyword>
<feature type="domain" description="Isochorismatase-like" evidence="2">
    <location>
        <begin position="30"/>
        <end position="208"/>
    </location>
</feature>
<dbReference type="AlphaFoldDB" id="A0A061A8K8"/>
<dbReference type="Proteomes" id="UP000756710">
    <property type="component" value="Unassembled WGS sequence"/>
</dbReference>
<protein>
    <submittedName>
        <fullName evidence="3">Isochorismatase hydrolase</fullName>
    </submittedName>
    <submittedName>
        <fullName evidence="4">Nicotinamidase-related amidase</fullName>
    </submittedName>
</protein>
<dbReference type="PANTHER" id="PTHR43540">
    <property type="entry name" value="PEROXYUREIDOACRYLATE/UREIDOACRYLATE AMIDOHYDROLASE-RELATED"/>
    <property type="match status" value="1"/>
</dbReference>
<dbReference type="SUPFAM" id="SSF52499">
    <property type="entry name" value="Isochorismatase-like hydrolases"/>
    <property type="match status" value="1"/>
</dbReference>
<gene>
    <name evidence="4" type="ORF">J2Z30_001235</name>
    <name evidence="3" type="ORF">SIRAN8783</name>
</gene>
<dbReference type="Pfam" id="PF00857">
    <property type="entry name" value="Isochorismatase"/>
    <property type="match status" value="1"/>
</dbReference>
<dbReference type="PANTHER" id="PTHR43540:SF1">
    <property type="entry name" value="ISOCHORISMATASE HYDROLASE"/>
    <property type="match status" value="1"/>
</dbReference>
<evidence type="ECO:0000313" key="5">
    <source>
        <dbReference type="Proteomes" id="UP000756710"/>
    </source>
</evidence>
<organism evidence="3">
    <name type="scientific">Streptomyces iranensis</name>
    <dbReference type="NCBI Taxonomy" id="576784"/>
    <lineage>
        <taxon>Bacteria</taxon>
        <taxon>Bacillati</taxon>
        <taxon>Actinomycetota</taxon>
        <taxon>Actinomycetes</taxon>
        <taxon>Kitasatosporales</taxon>
        <taxon>Streptomycetaceae</taxon>
        <taxon>Streptomyces</taxon>
        <taxon>Streptomyces violaceusniger group</taxon>
    </lineage>
</organism>
<keyword evidence="5" id="KW-1185">Reference proteome</keyword>
<dbReference type="RefSeq" id="WP_044579430.1">
    <property type="nucleotide sequence ID" value="NZ_BAABDR010000079.1"/>
</dbReference>
<dbReference type="HOGENOM" id="CLU_068979_7_1_11"/>
<dbReference type="Gene3D" id="3.40.50.850">
    <property type="entry name" value="Isochorismatase-like"/>
    <property type="match status" value="1"/>
</dbReference>
<reference evidence="3" key="1">
    <citation type="submission" date="2014-05" db="EMBL/GenBank/DDBJ databases">
        <authorList>
            <person name="Horn Fabian"/>
        </authorList>
    </citation>
    <scope>NUCLEOTIDE SEQUENCE</scope>
</reference>
<dbReference type="InterPro" id="IPR000868">
    <property type="entry name" value="Isochorismatase-like_dom"/>
</dbReference>
<evidence type="ECO:0000259" key="2">
    <source>
        <dbReference type="Pfam" id="PF00857"/>
    </source>
</evidence>
<reference evidence="4 5" key="2">
    <citation type="submission" date="2021-03" db="EMBL/GenBank/DDBJ databases">
        <title>Genomic Encyclopedia of Type Strains, Phase IV (KMG-IV): sequencing the most valuable type-strain genomes for metagenomic binning, comparative biology and taxonomic classification.</title>
        <authorList>
            <person name="Goeker M."/>
        </authorList>
    </citation>
    <scope>NUCLEOTIDE SEQUENCE [LARGE SCALE GENOMIC DNA]</scope>
    <source>
        <strain evidence="4 5">DSM 41954</strain>
    </source>
</reference>
<dbReference type="InterPro" id="IPR050272">
    <property type="entry name" value="Isochorismatase-like_hydrls"/>
</dbReference>
<proteinExistence type="predicted"/>
<dbReference type="EMBL" id="LK022848">
    <property type="protein sequence ID" value="CDR15732.1"/>
    <property type="molecule type" value="Genomic_DNA"/>
</dbReference>
<evidence type="ECO:0000313" key="3">
    <source>
        <dbReference type="EMBL" id="CDR15732.1"/>
    </source>
</evidence>
<name>A0A061A8K8_9ACTN</name>
<accession>A0A061A8K8</accession>
<dbReference type="InterPro" id="IPR036380">
    <property type="entry name" value="Isochorismatase-like_sf"/>
</dbReference>
<sequence>MSGGLYGLTTNRTYQRAGFGAAVRRGSRPAIVVVDLTRGFTEDSYPSGADLSEAVAATTRLIEAARPADVPVIFTAIAYTEAEASGDAIAWLRKAPGMRTLVEGSDAVAIDPRLPMRPGHDQLVVKKGASAFFGTSLAATLTGLGRDTVVVCGATTSGCVRATVVDAVQSGFPVLVPRACVGDRAEGPADAALFDIQAKYGDVVTLEDAVGYIGSVPAPAAPDAARRSHRRGDST</sequence>